<proteinExistence type="predicted"/>
<sequence length="90" mass="10384">MELTVVKKDGSLESFNKDKIDRIMVAAGLDPEISLALSDEISNWAENLGQDKITTAQIRDKVVEELKRQDKYAADFYVWYEKSKERDSKQ</sequence>
<dbReference type="PROSITE" id="PS51161">
    <property type="entry name" value="ATP_CONE"/>
    <property type="match status" value="1"/>
</dbReference>
<dbReference type="InterPro" id="IPR005144">
    <property type="entry name" value="ATP-cone_dom"/>
</dbReference>
<dbReference type="GO" id="GO:0005524">
    <property type="term" value="F:ATP binding"/>
    <property type="evidence" value="ECO:0007669"/>
    <property type="project" value="UniProtKB-UniRule"/>
</dbReference>
<dbReference type="Pfam" id="PF03477">
    <property type="entry name" value="ATP-cone"/>
    <property type="match status" value="1"/>
</dbReference>
<evidence type="ECO:0000256" key="1">
    <source>
        <dbReference type="ARBA" id="ARBA00022741"/>
    </source>
</evidence>
<gene>
    <name evidence="5" type="ORF">A2627_03630</name>
</gene>
<evidence type="ECO:0000256" key="2">
    <source>
        <dbReference type="ARBA" id="ARBA00022840"/>
    </source>
</evidence>
<name>A0A1F7YHX5_9BACT</name>
<organism evidence="5 6">
    <name type="scientific">Candidatus Woesebacteria bacterium RIFCSPHIGHO2_01_FULL_39_28</name>
    <dbReference type="NCBI Taxonomy" id="1802496"/>
    <lineage>
        <taxon>Bacteria</taxon>
        <taxon>Candidatus Woeseibacteriota</taxon>
    </lineage>
</organism>
<reference evidence="5 6" key="1">
    <citation type="journal article" date="2016" name="Nat. Commun.">
        <title>Thousands of microbial genomes shed light on interconnected biogeochemical processes in an aquifer system.</title>
        <authorList>
            <person name="Anantharaman K."/>
            <person name="Brown C.T."/>
            <person name="Hug L.A."/>
            <person name="Sharon I."/>
            <person name="Castelle C.J."/>
            <person name="Probst A.J."/>
            <person name="Thomas B.C."/>
            <person name="Singh A."/>
            <person name="Wilkins M.J."/>
            <person name="Karaoz U."/>
            <person name="Brodie E.L."/>
            <person name="Williams K.H."/>
            <person name="Hubbard S.S."/>
            <person name="Banfield J.F."/>
        </authorList>
    </citation>
    <scope>NUCLEOTIDE SEQUENCE [LARGE SCALE GENOMIC DNA]</scope>
</reference>
<keyword evidence="1 3" id="KW-0547">Nucleotide-binding</keyword>
<dbReference type="Proteomes" id="UP000178851">
    <property type="component" value="Unassembled WGS sequence"/>
</dbReference>
<dbReference type="AlphaFoldDB" id="A0A1F7YHX5"/>
<evidence type="ECO:0000313" key="5">
    <source>
        <dbReference type="EMBL" id="OGM26105.1"/>
    </source>
</evidence>
<evidence type="ECO:0000259" key="4">
    <source>
        <dbReference type="PROSITE" id="PS51161"/>
    </source>
</evidence>
<evidence type="ECO:0000256" key="3">
    <source>
        <dbReference type="PROSITE-ProRule" id="PRU00492"/>
    </source>
</evidence>
<dbReference type="EMBL" id="MGGI01000016">
    <property type="protein sequence ID" value="OGM26105.1"/>
    <property type="molecule type" value="Genomic_DNA"/>
</dbReference>
<comment type="caution">
    <text evidence="5">The sequence shown here is derived from an EMBL/GenBank/DDBJ whole genome shotgun (WGS) entry which is preliminary data.</text>
</comment>
<evidence type="ECO:0000313" key="6">
    <source>
        <dbReference type="Proteomes" id="UP000178851"/>
    </source>
</evidence>
<keyword evidence="2 3" id="KW-0067">ATP-binding</keyword>
<protein>
    <recommendedName>
        <fullName evidence="4">ATP-cone domain-containing protein</fullName>
    </recommendedName>
</protein>
<accession>A0A1F7YHX5</accession>
<feature type="domain" description="ATP-cone" evidence="4">
    <location>
        <begin position="3"/>
        <end position="88"/>
    </location>
</feature>